<evidence type="ECO:0000256" key="10">
    <source>
        <dbReference type="ARBA" id="ARBA00023145"/>
    </source>
</evidence>
<keyword evidence="8 11" id="KW-0862">Zinc</keyword>
<dbReference type="Proteomes" id="UP000054248">
    <property type="component" value="Unassembled WGS sequence"/>
</dbReference>
<keyword evidence="7 11" id="KW-0378">Hydrolase</keyword>
<keyword evidence="10 11" id="KW-0865">Zymogen</keyword>
<keyword evidence="6 11" id="KW-0479">Metal-binding</keyword>
<dbReference type="Gene3D" id="1.10.390.10">
    <property type="entry name" value="Neutral Protease Domain 2"/>
    <property type="match status" value="1"/>
</dbReference>
<reference evidence="12 13" key="1">
    <citation type="submission" date="2014-04" db="EMBL/GenBank/DDBJ databases">
        <authorList>
            <consortium name="DOE Joint Genome Institute"/>
            <person name="Kuo A."/>
            <person name="Girlanda M."/>
            <person name="Perotto S."/>
            <person name="Kohler A."/>
            <person name="Nagy L.G."/>
            <person name="Floudas D."/>
            <person name="Copeland A."/>
            <person name="Barry K.W."/>
            <person name="Cichocki N."/>
            <person name="Veneault-Fourrey C."/>
            <person name="LaButti K."/>
            <person name="Lindquist E.A."/>
            <person name="Lipzen A."/>
            <person name="Lundell T."/>
            <person name="Morin E."/>
            <person name="Murat C."/>
            <person name="Sun H."/>
            <person name="Tunlid A."/>
            <person name="Henrissat B."/>
            <person name="Grigoriev I.V."/>
            <person name="Hibbett D.S."/>
            <person name="Martin F."/>
            <person name="Nordberg H.P."/>
            <person name="Cantor M.N."/>
            <person name="Hua S.X."/>
        </authorList>
    </citation>
    <scope>NUCLEOTIDE SEQUENCE [LARGE SCALE GENOMIC DNA]</scope>
    <source>
        <strain evidence="12 13">MUT 4182</strain>
    </source>
</reference>
<comment type="cofactor">
    <cofactor evidence="1 11">
        <name>Zn(2+)</name>
        <dbReference type="ChEBI" id="CHEBI:29105"/>
    </cofactor>
</comment>
<organism evidence="12 13">
    <name type="scientific">Tulasnella calospora MUT 4182</name>
    <dbReference type="NCBI Taxonomy" id="1051891"/>
    <lineage>
        <taxon>Eukaryota</taxon>
        <taxon>Fungi</taxon>
        <taxon>Dikarya</taxon>
        <taxon>Basidiomycota</taxon>
        <taxon>Agaricomycotina</taxon>
        <taxon>Agaricomycetes</taxon>
        <taxon>Cantharellales</taxon>
        <taxon>Tulasnellaceae</taxon>
        <taxon>Tulasnella</taxon>
    </lineage>
</organism>
<dbReference type="GO" id="GO:0005615">
    <property type="term" value="C:extracellular space"/>
    <property type="evidence" value="ECO:0007669"/>
    <property type="project" value="InterPro"/>
</dbReference>
<keyword evidence="4 11" id="KW-0964">Secreted</keyword>
<dbReference type="AlphaFoldDB" id="A0A0C3Q496"/>
<dbReference type="EMBL" id="KN823363">
    <property type="protein sequence ID" value="KIO17609.1"/>
    <property type="molecule type" value="Genomic_DNA"/>
</dbReference>
<evidence type="ECO:0000256" key="6">
    <source>
        <dbReference type="ARBA" id="ARBA00022723"/>
    </source>
</evidence>
<keyword evidence="9 11" id="KW-0482">Metalloprotease</keyword>
<dbReference type="STRING" id="1051891.A0A0C3Q496"/>
<dbReference type="SUPFAM" id="SSF55486">
    <property type="entry name" value="Metalloproteases ('zincins'), catalytic domain"/>
    <property type="match status" value="1"/>
</dbReference>
<sequence>MASEISVSYKLEQLMQDDESELMEKGSWIRRLPRWIESRRRPESGSYAFELENVPGADGPVNATLVYVQTPPRKSPELFTLEEEDDDSEAHPTSSFTLTWKLSILFKHGWRFDGYTEAKCQGALVRLLDFSVLQNQALESSDKEPERAESCLGWGESAAIREGVSQFFGRGGVQSDGNGAEPSLKGGEMVKSLTYRSLNGPLHWEVERMGHVWADILSSVNQMIIAHSDEGATGDETPADSKTNNDASETLTASKSTILTSLIPVSLALLPCNPTFLMARDALIQADQVMFSGNYTCALWRGFAERGLGVNAHWDAEMMWTPWGGGKRKDGFDVPEECGLIGIEKMKADATKNRRDEL</sequence>
<dbReference type="GO" id="GO:0008270">
    <property type="term" value="F:zinc ion binding"/>
    <property type="evidence" value="ECO:0007669"/>
    <property type="project" value="InterPro"/>
</dbReference>
<dbReference type="GO" id="GO:0006508">
    <property type="term" value="P:proteolysis"/>
    <property type="evidence" value="ECO:0007669"/>
    <property type="project" value="UniProtKB-KW"/>
</dbReference>
<dbReference type="Pfam" id="PF02128">
    <property type="entry name" value="Peptidase_M36"/>
    <property type="match status" value="1"/>
</dbReference>
<evidence type="ECO:0000256" key="9">
    <source>
        <dbReference type="ARBA" id="ARBA00023049"/>
    </source>
</evidence>
<evidence type="ECO:0000313" key="12">
    <source>
        <dbReference type="EMBL" id="KIO17609.1"/>
    </source>
</evidence>
<name>A0A0C3Q496_9AGAM</name>
<comment type="similarity">
    <text evidence="3 11">Belongs to the peptidase M36 family.</text>
</comment>
<accession>A0A0C3Q496</accession>
<keyword evidence="5 11" id="KW-0645">Protease</keyword>
<dbReference type="InterPro" id="IPR027268">
    <property type="entry name" value="Peptidase_M4/M1_CTD_sf"/>
</dbReference>
<protein>
    <recommendedName>
        <fullName evidence="11">Extracellular metalloproteinase</fullName>
        <ecNumber evidence="11">3.4.24.-</ecNumber>
    </recommendedName>
    <alternativeName>
        <fullName evidence="11">Fungalysin</fullName>
    </alternativeName>
</protein>
<dbReference type="PANTHER" id="PTHR33478:SF1">
    <property type="entry name" value="EXTRACELLULAR METALLOPROTEINASE MEP"/>
    <property type="match status" value="1"/>
</dbReference>
<keyword evidence="13" id="KW-1185">Reference proteome</keyword>
<dbReference type="PANTHER" id="PTHR33478">
    <property type="entry name" value="EXTRACELLULAR METALLOPROTEINASE MEP"/>
    <property type="match status" value="1"/>
</dbReference>
<evidence type="ECO:0000256" key="4">
    <source>
        <dbReference type="ARBA" id="ARBA00022525"/>
    </source>
</evidence>
<dbReference type="InterPro" id="IPR001842">
    <property type="entry name" value="Peptidase_M36"/>
</dbReference>
<evidence type="ECO:0000256" key="2">
    <source>
        <dbReference type="ARBA" id="ARBA00004613"/>
    </source>
</evidence>
<evidence type="ECO:0000256" key="3">
    <source>
        <dbReference type="ARBA" id="ARBA00006006"/>
    </source>
</evidence>
<evidence type="ECO:0000313" key="13">
    <source>
        <dbReference type="Proteomes" id="UP000054248"/>
    </source>
</evidence>
<reference evidence="13" key="2">
    <citation type="submission" date="2015-01" db="EMBL/GenBank/DDBJ databases">
        <title>Evolutionary Origins and Diversification of the Mycorrhizal Mutualists.</title>
        <authorList>
            <consortium name="DOE Joint Genome Institute"/>
            <consortium name="Mycorrhizal Genomics Consortium"/>
            <person name="Kohler A."/>
            <person name="Kuo A."/>
            <person name="Nagy L.G."/>
            <person name="Floudas D."/>
            <person name="Copeland A."/>
            <person name="Barry K.W."/>
            <person name="Cichocki N."/>
            <person name="Veneault-Fourrey C."/>
            <person name="LaButti K."/>
            <person name="Lindquist E.A."/>
            <person name="Lipzen A."/>
            <person name="Lundell T."/>
            <person name="Morin E."/>
            <person name="Murat C."/>
            <person name="Riley R."/>
            <person name="Ohm R."/>
            <person name="Sun H."/>
            <person name="Tunlid A."/>
            <person name="Henrissat B."/>
            <person name="Grigoriev I.V."/>
            <person name="Hibbett D.S."/>
            <person name="Martin F."/>
        </authorList>
    </citation>
    <scope>NUCLEOTIDE SEQUENCE [LARGE SCALE GENOMIC DNA]</scope>
    <source>
        <strain evidence="13">MUT 4182</strain>
    </source>
</reference>
<evidence type="ECO:0000256" key="7">
    <source>
        <dbReference type="ARBA" id="ARBA00022801"/>
    </source>
</evidence>
<dbReference type="EC" id="3.4.24.-" evidence="11"/>
<comment type="subcellular location">
    <subcellularLocation>
        <location evidence="2 11">Secreted</location>
    </subcellularLocation>
</comment>
<evidence type="ECO:0000256" key="11">
    <source>
        <dbReference type="RuleBase" id="RU364017"/>
    </source>
</evidence>
<evidence type="ECO:0000256" key="1">
    <source>
        <dbReference type="ARBA" id="ARBA00001947"/>
    </source>
</evidence>
<dbReference type="InterPro" id="IPR050371">
    <property type="entry name" value="Fungal_virulence_M36"/>
</dbReference>
<dbReference type="HOGENOM" id="CLU_644346_0_0_1"/>
<evidence type="ECO:0000256" key="5">
    <source>
        <dbReference type="ARBA" id="ARBA00022670"/>
    </source>
</evidence>
<dbReference type="GO" id="GO:0004222">
    <property type="term" value="F:metalloendopeptidase activity"/>
    <property type="evidence" value="ECO:0007669"/>
    <property type="project" value="InterPro"/>
</dbReference>
<proteinExistence type="inferred from homology"/>
<evidence type="ECO:0000256" key="8">
    <source>
        <dbReference type="ARBA" id="ARBA00022833"/>
    </source>
</evidence>
<gene>
    <name evidence="12" type="ORF">M407DRAFT_227960</name>
</gene>
<dbReference type="OrthoDB" id="3227768at2759"/>